<evidence type="ECO:0000313" key="2">
    <source>
        <dbReference type="Proteomes" id="UP000218209"/>
    </source>
</evidence>
<feature type="non-terminal residue" evidence="1">
    <location>
        <position position="69"/>
    </location>
</feature>
<dbReference type="EMBL" id="KV919022">
    <property type="protein sequence ID" value="OSX73058.1"/>
    <property type="molecule type" value="Genomic_DNA"/>
</dbReference>
<gene>
    <name evidence="1" type="ORF">BU14_0382s0019</name>
</gene>
<reference evidence="1 2" key="1">
    <citation type="submission" date="2017-03" db="EMBL/GenBank/DDBJ databases">
        <title>WGS assembly of Porphyra umbilicalis.</title>
        <authorList>
            <person name="Brawley S.H."/>
            <person name="Blouin N.A."/>
            <person name="Ficko-Blean E."/>
            <person name="Wheeler G.L."/>
            <person name="Lohr M."/>
            <person name="Goodson H.V."/>
            <person name="Jenkins J.W."/>
            <person name="Blaby-Haas C.E."/>
            <person name="Helliwell K.E."/>
            <person name="Chan C."/>
            <person name="Marriage T."/>
            <person name="Bhattacharya D."/>
            <person name="Klein A.S."/>
            <person name="Badis Y."/>
            <person name="Brodie J."/>
            <person name="Cao Y."/>
            <person name="Collen J."/>
            <person name="Dittami S.M."/>
            <person name="Gachon C.M."/>
            <person name="Green B.R."/>
            <person name="Karpowicz S."/>
            <person name="Kim J.W."/>
            <person name="Kudahl U."/>
            <person name="Lin S."/>
            <person name="Michel G."/>
            <person name="Mittag M."/>
            <person name="Olson B.J."/>
            <person name="Pangilinan J."/>
            <person name="Peng Y."/>
            <person name="Qiu H."/>
            <person name="Shu S."/>
            <person name="Singer J.T."/>
            <person name="Smith A.G."/>
            <person name="Sprecher B.N."/>
            <person name="Wagner V."/>
            <person name="Wang W."/>
            <person name="Wang Z.-Y."/>
            <person name="Yan J."/>
            <person name="Yarish C."/>
            <person name="Zoeuner-Riek S."/>
            <person name="Zhuang Y."/>
            <person name="Zou Y."/>
            <person name="Lindquist E.A."/>
            <person name="Grimwood J."/>
            <person name="Barry K."/>
            <person name="Rokhsar D.S."/>
            <person name="Schmutz J."/>
            <person name="Stiller J.W."/>
            <person name="Grossman A.R."/>
            <person name="Prochnik S.E."/>
        </authorList>
    </citation>
    <scope>NUCLEOTIDE SEQUENCE [LARGE SCALE GENOMIC DNA]</scope>
    <source>
        <strain evidence="1">4086291</strain>
    </source>
</reference>
<proteinExistence type="predicted"/>
<keyword evidence="2" id="KW-1185">Reference proteome</keyword>
<evidence type="ECO:0000313" key="1">
    <source>
        <dbReference type="EMBL" id="OSX73058.1"/>
    </source>
</evidence>
<name>A0A1X6NWS7_PORUM</name>
<feature type="non-terminal residue" evidence="1">
    <location>
        <position position="1"/>
    </location>
</feature>
<protein>
    <submittedName>
        <fullName evidence="1">Uncharacterized protein</fullName>
    </submittedName>
</protein>
<dbReference type="Proteomes" id="UP000218209">
    <property type="component" value="Unassembled WGS sequence"/>
</dbReference>
<organism evidence="1 2">
    <name type="scientific">Porphyra umbilicalis</name>
    <name type="common">Purple laver</name>
    <name type="synonym">Red alga</name>
    <dbReference type="NCBI Taxonomy" id="2786"/>
    <lineage>
        <taxon>Eukaryota</taxon>
        <taxon>Rhodophyta</taxon>
        <taxon>Bangiophyceae</taxon>
        <taxon>Bangiales</taxon>
        <taxon>Bangiaceae</taxon>
        <taxon>Porphyra</taxon>
    </lineage>
</organism>
<dbReference type="AlphaFoldDB" id="A0A1X6NWS7"/>
<sequence>GDTPFRLGVSVLADHGSLLYEASAASPSVEGGMNTVHAWKCEGIRLLVAVGGRRGGDGGGAVGGGGGAC</sequence>
<accession>A0A1X6NWS7</accession>